<keyword evidence="1" id="KW-0472">Membrane</keyword>
<gene>
    <name evidence="2" type="ORF">IRJ16_19020</name>
</gene>
<evidence type="ECO:0000313" key="2">
    <source>
        <dbReference type="EMBL" id="MBE9663983.1"/>
    </source>
</evidence>
<dbReference type="InterPro" id="IPR023393">
    <property type="entry name" value="START-like_dom_sf"/>
</dbReference>
<dbReference type="AlphaFoldDB" id="A0A929L1N9"/>
<dbReference type="Proteomes" id="UP000622475">
    <property type="component" value="Unassembled WGS sequence"/>
</dbReference>
<evidence type="ECO:0000313" key="3">
    <source>
        <dbReference type="Proteomes" id="UP000622475"/>
    </source>
</evidence>
<protein>
    <submittedName>
        <fullName evidence="2">SRPBCC family protein</fullName>
    </submittedName>
</protein>
<dbReference type="RefSeq" id="WP_194113233.1">
    <property type="nucleotide sequence ID" value="NZ_JADFFL010000009.1"/>
</dbReference>
<keyword evidence="3" id="KW-1185">Reference proteome</keyword>
<keyword evidence="1" id="KW-1133">Transmembrane helix</keyword>
<dbReference type="CDD" id="cd07818">
    <property type="entry name" value="SRPBCC_1"/>
    <property type="match status" value="1"/>
</dbReference>
<dbReference type="Pfam" id="PF10604">
    <property type="entry name" value="Polyketide_cyc2"/>
    <property type="match status" value="1"/>
</dbReference>
<feature type="transmembrane region" description="Helical" evidence="1">
    <location>
        <begin position="6"/>
        <end position="24"/>
    </location>
</feature>
<dbReference type="InterPro" id="IPR019587">
    <property type="entry name" value="Polyketide_cyclase/dehydratase"/>
</dbReference>
<proteinExistence type="predicted"/>
<sequence>MVVLYILIDIIVLFVLYVLIRAAFTSPVSLITADVQINKPFKVVFDYVKLLSTQGEYNKWVMQDPNVKRIYTGTDGTVGSVVAWEGNSKVGKGEQEITAIDEGKRIDWQLRFEKPMKNTSDAWMELHMLSPESTKVIWAFAGNLTYMMKVMHVAFNLPKLLRKDMQTSLNNLKTILEK</sequence>
<organism evidence="2 3">
    <name type="scientific">Mucilaginibacter myungsuensis</name>
    <dbReference type="NCBI Taxonomy" id="649104"/>
    <lineage>
        <taxon>Bacteria</taxon>
        <taxon>Pseudomonadati</taxon>
        <taxon>Bacteroidota</taxon>
        <taxon>Sphingobacteriia</taxon>
        <taxon>Sphingobacteriales</taxon>
        <taxon>Sphingobacteriaceae</taxon>
        <taxon>Mucilaginibacter</taxon>
    </lineage>
</organism>
<dbReference type="SUPFAM" id="SSF55961">
    <property type="entry name" value="Bet v1-like"/>
    <property type="match status" value="1"/>
</dbReference>
<keyword evidence="1" id="KW-0812">Transmembrane</keyword>
<dbReference type="Gene3D" id="3.30.530.20">
    <property type="match status" value="1"/>
</dbReference>
<name>A0A929L1N9_9SPHI</name>
<comment type="caution">
    <text evidence="2">The sequence shown here is derived from an EMBL/GenBank/DDBJ whole genome shotgun (WGS) entry which is preliminary data.</text>
</comment>
<evidence type="ECO:0000256" key="1">
    <source>
        <dbReference type="SAM" id="Phobius"/>
    </source>
</evidence>
<reference evidence="2" key="1">
    <citation type="submission" date="2020-10" db="EMBL/GenBank/DDBJ databases">
        <title>Mucilaginibacter mali sp. nov., isolated from rhizosphere soil of apple orchard.</title>
        <authorList>
            <person name="Lee J.-S."/>
            <person name="Kim H.S."/>
            <person name="Kim J.-S."/>
        </authorList>
    </citation>
    <scope>NUCLEOTIDE SEQUENCE</scope>
    <source>
        <strain evidence="2">KCTC 22746</strain>
    </source>
</reference>
<accession>A0A929L1N9</accession>
<dbReference type="EMBL" id="JADFFL010000009">
    <property type="protein sequence ID" value="MBE9663983.1"/>
    <property type="molecule type" value="Genomic_DNA"/>
</dbReference>